<comment type="caution">
    <text evidence="1">The sequence shown here is derived from an EMBL/GenBank/DDBJ whole genome shotgun (WGS) entry which is preliminary data.</text>
</comment>
<organism evidence="1 2">
    <name type="scientific">Pseudomonas fluvialis</name>
    <dbReference type="NCBI Taxonomy" id="1793966"/>
    <lineage>
        <taxon>Bacteria</taxon>
        <taxon>Pseudomonadati</taxon>
        <taxon>Pseudomonadota</taxon>
        <taxon>Gammaproteobacteria</taxon>
        <taxon>Pseudomonadales</taxon>
        <taxon>Pseudomonadaceae</taxon>
        <taxon>Pseudomonas</taxon>
    </lineage>
</organism>
<sequence>MSLCAPDNLLYACLTHVPLQVDYPPYVAAIYMGDAQGEGRHNLRDLAPEWEPYHPVLGSMAGAFALKNLLQQQQRDVRYVGICQYRKFLSRERIGTPAENYQVMDVLSSAEVERFDLADLMLPKASDFLIGKPGQFTLNGENHGYLYQYKDVHYIEDFLRFTAAAVEVGALSKQEVMAFFDEKIFFPGGIELGVFPVDFWLPHITAVEAVVRRCVQLHDTRRDDIQARIWAFCAERLGSYYLLRYLRAQGGVDGDWLSRHTGQLNLLVAAGEQHYVPGV</sequence>
<reference evidence="1 2" key="1">
    <citation type="submission" date="2020-08" db="EMBL/GenBank/DDBJ databases">
        <title>Functional genomics of gut bacteria from endangered species of beetles.</title>
        <authorList>
            <person name="Carlos-Shanley C."/>
        </authorList>
    </citation>
    <scope>NUCLEOTIDE SEQUENCE [LARGE SCALE GENOMIC DNA]</scope>
    <source>
        <strain evidence="1 2">S00202</strain>
    </source>
</reference>
<dbReference type="AlphaFoldDB" id="A0A7X0EVI6"/>
<protein>
    <submittedName>
        <fullName evidence="1">Uncharacterized protein</fullName>
    </submittedName>
</protein>
<name>A0A7X0EVI6_9PSED</name>
<evidence type="ECO:0000313" key="2">
    <source>
        <dbReference type="Proteomes" id="UP000557193"/>
    </source>
</evidence>
<gene>
    <name evidence="1" type="ORF">HNP49_002788</name>
</gene>
<accession>A0A7X0EVI6</accession>
<keyword evidence="2" id="KW-1185">Reference proteome</keyword>
<dbReference type="RefSeq" id="WP_184684243.1">
    <property type="nucleotide sequence ID" value="NZ_JACHLL010000005.1"/>
</dbReference>
<evidence type="ECO:0000313" key="1">
    <source>
        <dbReference type="EMBL" id="MBB6342606.1"/>
    </source>
</evidence>
<dbReference type="Proteomes" id="UP000557193">
    <property type="component" value="Unassembled WGS sequence"/>
</dbReference>
<proteinExistence type="predicted"/>
<dbReference type="EMBL" id="JACHLL010000005">
    <property type="protein sequence ID" value="MBB6342606.1"/>
    <property type="molecule type" value="Genomic_DNA"/>
</dbReference>